<dbReference type="Proteomes" id="UP000696931">
    <property type="component" value="Unassembled WGS sequence"/>
</dbReference>
<dbReference type="AlphaFoldDB" id="A0A933S9X4"/>
<organism evidence="2 3">
    <name type="scientific">Eiseniibacteriota bacterium</name>
    <dbReference type="NCBI Taxonomy" id="2212470"/>
    <lineage>
        <taxon>Bacteria</taxon>
        <taxon>Candidatus Eiseniibacteriota</taxon>
    </lineage>
</organism>
<dbReference type="EMBL" id="JACRIW010000032">
    <property type="protein sequence ID" value="MBI5168661.1"/>
    <property type="molecule type" value="Genomic_DNA"/>
</dbReference>
<evidence type="ECO:0008006" key="4">
    <source>
        <dbReference type="Google" id="ProtNLM"/>
    </source>
</evidence>
<evidence type="ECO:0000313" key="3">
    <source>
        <dbReference type="Proteomes" id="UP000696931"/>
    </source>
</evidence>
<feature type="compositionally biased region" description="Basic and acidic residues" evidence="1">
    <location>
        <begin position="178"/>
        <end position="193"/>
    </location>
</feature>
<evidence type="ECO:0000256" key="1">
    <source>
        <dbReference type="SAM" id="MobiDB-lite"/>
    </source>
</evidence>
<comment type="caution">
    <text evidence="2">The sequence shown here is derived from an EMBL/GenBank/DDBJ whole genome shotgun (WGS) entry which is preliminary data.</text>
</comment>
<proteinExistence type="predicted"/>
<protein>
    <recommendedName>
        <fullName evidence="4">IS1 family transposase</fullName>
    </recommendedName>
</protein>
<feature type="region of interest" description="Disordered" evidence="1">
    <location>
        <begin position="173"/>
        <end position="193"/>
    </location>
</feature>
<sequence length="365" mass="42670">MTKSPAPQAPPFCPNPGCPFHSVPEGWRYQRDGYHLRKTAPNRVQRYRCCHCRRRFSDQTFLLTYWLKRPELLLPTFHGLLSCSCLRQIARAQECSPQTVLLHANRLGRHCQLFHERLRPKDGITESLAMDGFFSFEYSQFHPTSYNVLVGRKSYFLHGFTVTELRRSGTMTKAQQAYRKENEARLGKPDPRGTEKECAELLCIVAPKPQSLVLHTDEHRDYPRAIARAVHLDVTHRTISSRAARTPANPIFSVNLNDMLTRHSGANHKRETIAFPKRRQMAIWRMAVFMVWRNYMKWASERRHHDTPAMRLGLTDHRLSPMEVLTTRLFPSKVHLPERWSEYYWGRVKSREIPNGREHALKYAA</sequence>
<accession>A0A933S9X4</accession>
<name>A0A933S9X4_UNCEI</name>
<gene>
    <name evidence="2" type="ORF">HZA61_04145</name>
</gene>
<reference evidence="2" key="1">
    <citation type="submission" date="2020-07" db="EMBL/GenBank/DDBJ databases">
        <title>Huge and variable diversity of episymbiotic CPR bacteria and DPANN archaea in groundwater ecosystems.</title>
        <authorList>
            <person name="He C.Y."/>
            <person name="Keren R."/>
            <person name="Whittaker M."/>
            <person name="Farag I.F."/>
            <person name="Doudna J."/>
            <person name="Cate J.H.D."/>
            <person name="Banfield J.F."/>
        </authorList>
    </citation>
    <scope>NUCLEOTIDE SEQUENCE</scope>
    <source>
        <strain evidence="2">NC_groundwater_1813_Pr3_B-0.1um_71_17</strain>
    </source>
</reference>
<evidence type="ECO:0000313" key="2">
    <source>
        <dbReference type="EMBL" id="MBI5168661.1"/>
    </source>
</evidence>